<dbReference type="CDD" id="cd19488">
    <property type="entry name" value="KaiC-like_N"/>
    <property type="match status" value="1"/>
</dbReference>
<dbReference type="SUPFAM" id="SSF52540">
    <property type="entry name" value="P-loop containing nucleoside triphosphate hydrolases"/>
    <property type="match status" value="2"/>
</dbReference>
<proteinExistence type="predicted"/>
<dbReference type="PIRSF" id="PIRSF039117">
    <property type="entry name" value="KaiC"/>
    <property type="match status" value="1"/>
</dbReference>
<dbReference type="Proteomes" id="UP000277179">
    <property type="component" value="Unassembled WGS sequence"/>
</dbReference>
<accession>A0A3M4QCF0</accession>
<dbReference type="SMART" id="SM00382">
    <property type="entry name" value="AAA"/>
    <property type="match status" value="2"/>
</dbReference>
<keyword evidence="2" id="KW-0597">Phosphoprotein</keyword>
<evidence type="ECO:0000256" key="6">
    <source>
        <dbReference type="ARBA" id="ARBA00022801"/>
    </source>
</evidence>
<dbReference type="InterPro" id="IPR027417">
    <property type="entry name" value="P-loop_NTPase"/>
</dbReference>
<comment type="caution">
    <text evidence="8">The sequence shown here is derived from an EMBL/GenBank/DDBJ whole genome shotgun (WGS) entry which is preliminary data.</text>
</comment>
<protein>
    <recommendedName>
        <fullName evidence="1">non-specific serine/threonine protein kinase</fullName>
        <ecNumber evidence="1">2.7.11.1</ecNumber>
    </recommendedName>
</protein>
<feature type="domain" description="KaiC" evidence="7">
    <location>
        <begin position="48"/>
        <end position="288"/>
    </location>
</feature>
<keyword evidence="6" id="KW-0378">Hydrolase</keyword>
<dbReference type="PANTHER" id="PTHR42926:SF1">
    <property type="entry name" value="CIRCADIAN CLOCK OSCILLATOR PROTEIN KAIC 1"/>
    <property type="match status" value="1"/>
</dbReference>
<dbReference type="InterPro" id="IPR010624">
    <property type="entry name" value="KaiC_dom"/>
</dbReference>
<dbReference type="CDD" id="cd19487">
    <property type="entry name" value="KaiC-like_C"/>
    <property type="match status" value="1"/>
</dbReference>
<keyword evidence="5" id="KW-0418">Kinase</keyword>
<name>A0A3M4QCF0_9PSED</name>
<dbReference type="GO" id="GO:0016787">
    <property type="term" value="F:hydrolase activity"/>
    <property type="evidence" value="ECO:0007669"/>
    <property type="project" value="UniProtKB-KW"/>
</dbReference>
<evidence type="ECO:0000256" key="5">
    <source>
        <dbReference type="ARBA" id="ARBA00022777"/>
    </source>
</evidence>
<dbReference type="PANTHER" id="PTHR42926">
    <property type="match status" value="1"/>
</dbReference>
<keyword evidence="4" id="KW-0677">Repeat</keyword>
<dbReference type="GO" id="GO:0005524">
    <property type="term" value="F:ATP binding"/>
    <property type="evidence" value="ECO:0007669"/>
    <property type="project" value="InterPro"/>
</dbReference>
<dbReference type="InterPro" id="IPR014774">
    <property type="entry name" value="KaiC-like_dom"/>
</dbReference>
<dbReference type="GO" id="GO:0004674">
    <property type="term" value="F:protein serine/threonine kinase activity"/>
    <property type="evidence" value="ECO:0007669"/>
    <property type="project" value="UniProtKB-EC"/>
</dbReference>
<sequence length="538" mass="59825">MHHDLYDRLNRHKPLRSSKYGAPKVARPHYMYVTRGHFLSTSKELFSEKAATGIEGLDDILSGGLSRSHLFLLEGEPGTGKTTVALHFLQAGAKNGERSLYITLSETERELRQGAKSHGWDMDDNIHIFELTPPESLLNAEHQQSLLYSSDLELGEATRQIFEVVERIKPTRVVVDSLSEIRLLAQSSLRYRRQILAIKHYFVRYDATVLLLDDLTTESLDKTVHSVAHGVIRLEELTPTYGAERRRIRVVKYRGQKYRGGFHDFTIMQDGIHVFPRLVAAEHRGGYVRQTLSSGIREMDALMGGGVETGSSTLILGPAGTGKSLISMIFAAAAVSRGEKAALFIFDEELGLLFERMKNMGIDLAALQDTGNLLIEQVDAAELSPGEFSHRVRRCVDERGIKTVVIDSINGYQAAMPEENSLILHMHELLLYLNRRGAATFMTVAQHGLVGDMQAPVDITYLADTVILLRYFEALGKVRRAISIIKKRTGSHESTIREYRIGGSGLTVGEPLDNFQGVLRGIPTYMGAGSPLLKEEGV</sequence>
<dbReference type="AlphaFoldDB" id="A0A3M4QCF0"/>
<evidence type="ECO:0000256" key="2">
    <source>
        <dbReference type="ARBA" id="ARBA00022553"/>
    </source>
</evidence>
<dbReference type="EMBL" id="RBRL01000213">
    <property type="protein sequence ID" value="RMQ88137.1"/>
    <property type="molecule type" value="Genomic_DNA"/>
</dbReference>
<evidence type="ECO:0000256" key="4">
    <source>
        <dbReference type="ARBA" id="ARBA00022737"/>
    </source>
</evidence>
<dbReference type="Pfam" id="PF06745">
    <property type="entry name" value="ATPase"/>
    <property type="match status" value="2"/>
</dbReference>
<evidence type="ECO:0000256" key="3">
    <source>
        <dbReference type="ARBA" id="ARBA00022679"/>
    </source>
</evidence>
<dbReference type="InterPro" id="IPR030665">
    <property type="entry name" value="KaiC"/>
</dbReference>
<evidence type="ECO:0000313" key="9">
    <source>
        <dbReference type="Proteomes" id="UP000277179"/>
    </source>
</evidence>
<reference evidence="8 9" key="1">
    <citation type="submission" date="2018-08" db="EMBL/GenBank/DDBJ databases">
        <title>Recombination of ecologically and evolutionarily significant loci maintains genetic cohesion in the Pseudomonas syringae species complex.</title>
        <authorList>
            <person name="Dillon M."/>
            <person name="Thakur S."/>
            <person name="Almeida R.N.D."/>
            <person name="Weir B.S."/>
            <person name="Guttman D.S."/>
        </authorList>
    </citation>
    <scope>NUCLEOTIDE SEQUENCE [LARGE SCALE GENOMIC DNA]</scope>
    <source>
        <strain evidence="8 9">ICMP 11288</strain>
    </source>
</reference>
<organism evidence="8 9">
    <name type="scientific">Pseudomonas salomonii</name>
    <dbReference type="NCBI Taxonomy" id="191391"/>
    <lineage>
        <taxon>Bacteria</taxon>
        <taxon>Pseudomonadati</taxon>
        <taxon>Pseudomonadota</taxon>
        <taxon>Gammaproteobacteria</taxon>
        <taxon>Pseudomonadales</taxon>
        <taxon>Pseudomonadaceae</taxon>
        <taxon>Pseudomonas</taxon>
    </lineage>
</organism>
<dbReference type="PROSITE" id="PS51146">
    <property type="entry name" value="KAIC"/>
    <property type="match status" value="2"/>
</dbReference>
<keyword evidence="3" id="KW-0808">Transferase</keyword>
<evidence type="ECO:0000259" key="7">
    <source>
        <dbReference type="PROSITE" id="PS51146"/>
    </source>
</evidence>
<dbReference type="InterPro" id="IPR003593">
    <property type="entry name" value="AAA+_ATPase"/>
</dbReference>
<dbReference type="PRINTS" id="PR01874">
    <property type="entry name" value="DNAREPAIRADA"/>
</dbReference>
<dbReference type="Gene3D" id="3.40.50.300">
    <property type="entry name" value="P-loop containing nucleotide triphosphate hydrolases"/>
    <property type="match status" value="2"/>
</dbReference>
<feature type="domain" description="KaiC" evidence="7">
    <location>
        <begin position="290"/>
        <end position="522"/>
    </location>
</feature>
<gene>
    <name evidence="8" type="ORF">ALP97_04817</name>
</gene>
<evidence type="ECO:0000256" key="1">
    <source>
        <dbReference type="ARBA" id="ARBA00012513"/>
    </source>
</evidence>
<dbReference type="InterPro" id="IPR051347">
    <property type="entry name" value="Circadian_clock_KaiC-rel"/>
</dbReference>
<dbReference type="EC" id="2.7.11.1" evidence="1"/>
<evidence type="ECO:0000313" key="8">
    <source>
        <dbReference type="EMBL" id="RMQ88137.1"/>
    </source>
</evidence>